<dbReference type="EMBL" id="KC246793">
    <property type="protein sequence ID" value="AHF24413.1"/>
    <property type="molecule type" value="Genomic_DNA"/>
</dbReference>
<dbReference type="SUPFAM" id="SSF160148">
    <property type="entry name" value="CPE0013-like"/>
    <property type="match status" value="1"/>
</dbReference>
<dbReference type="InterPro" id="IPR036593">
    <property type="entry name" value="CPE0013-like_sf"/>
</dbReference>
<dbReference type="PANTHER" id="PTHR39450:SF1">
    <property type="entry name" value="DUF1667 DOMAIN-CONTAINING PROTEIN"/>
    <property type="match status" value="1"/>
</dbReference>
<accession>W0FI49</accession>
<protein>
    <submittedName>
        <fullName evidence="1">Uncharacterized protein</fullName>
    </submittedName>
</protein>
<sequence length="103" mass="10794">MTVSLSDTGEFLSVTGNTCPRGAKYAQQECTLPERMITAVIPVAGSETPLSVKTASPVPKKLISSVIDELARVQVSLPVTIGQIVLPDVLNTGVDIIATRSLS</sequence>
<evidence type="ECO:0000313" key="1">
    <source>
        <dbReference type="EMBL" id="AHF24413.1"/>
    </source>
</evidence>
<dbReference type="PANTHER" id="PTHR39450">
    <property type="entry name" value="MOLYBDOPTERIN OXIDOREDUCTASE, 4FE-4S CLUSTER-BINDING SUBUNIT"/>
    <property type="match status" value="1"/>
</dbReference>
<dbReference type="Pfam" id="PF07892">
    <property type="entry name" value="DUF1667"/>
    <property type="match status" value="1"/>
</dbReference>
<proteinExistence type="predicted"/>
<dbReference type="AlphaFoldDB" id="W0FI49"/>
<reference evidence="1" key="1">
    <citation type="journal article" date="2013" name="PLoS ONE">
        <title>Metagenomic insights into the carbohydrate-active enzymes carried by the microorganisms adhering to solid digesta in the rumen of cows.</title>
        <authorList>
            <person name="Wang L."/>
            <person name="Hatem A."/>
            <person name="Catalyurek U.V."/>
            <person name="Morrison M."/>
            <person name="Yu Z."/>
        </authorList>
    </citation>
    <scope>NUCLEOTIDE SEQUENCE</scope>
</reference>
<organism evidence="1">
    <name type="scientific">uncultured bacterium Contig1761</name>
    <dbReference type="NCBI Taxonomy" id="1393505"/>
    <lineage>
        <taxon>Bacteria</taxon>
        <taxon>environmental samples</taxon>
    </lineage>
</organism>
<dbReference type="Gene3D" id="3.10.530.10">
    <property type="entry name" value="CPE0013-like"/>
    <property type="match status" value="1"/>
</dbReference>
<name>W0FI49_9BACT</name>
<dbReference type="InterPro" id="IPR012460">
    <property type="entry name" value="DUF1667"/>
</dbReference>